<keyword evidence="6" id="KW-0720">Serine protease</keyword>
<evidence type="ECO:0000256" key="1">
    <source>
        <dbReference type="ARBA" id="ARBA00004613"/>
    </source>
</evidence>
<feature type="signal peptide" evidence="9">
    <location>
        <begin position="1"/>
        <end position="16"/>
    </location>
</feature>
<reference evidence="11 12" key="2">
    <citation type="journal article" date="2010" name="Nucleic Acids Res.">
        <title>BeetleBase in 2010: revisions to provide comprehensive genomic information for Tribolium castaneum.</title>
        <authorList>
            <person name="Kim H.S."/>
            <person name="Murphy T."/>
            <person name="Xia J."/>
            <person name="Caragea D."/>
            <person name="Park Y."/>
            <person name="Beeman R.W."/>
            <person name="Lorenzen M.D."/>
            <person name="Butcher S."/>
            <person name="Manak J.R."/>
            <person name="Brown S.J."/>
        </authorList>
    </citation>
    <scope>GENOME REANNOTATION</scope>
    <source>
        <strain evidence="11 12">Georgia GA2</strain>
    </source>
</reference>
<evidence type="ECO:0000256" key="9">
    <source>
        <dbReference type="SAM" id="SignalP"/>
    </source>
</evidence>
<keyword evidence="5" id="KW-0378">Hydrolase</keyword>
<dbReference type="PRINTS" id="PR00722">
    <property type="entry name" value="CHYMOTRYPSIN"/>
</dbReference>
<dbReference type="InterPro" id="IPR009003">
    <property type="entry name" value="Peptidase_S1_PA"/>
</dbReference>
<dbReference type="SMART" id="SM00020">
    <property type="entry name" value="Tryp_SPc"/>
    <property type="match status" value="1"/>
</dbReference>
<dbReference type="KEGG" id="tca:656549"/>
<reference evidence="11 12" key="1">
    <citation type="journal article" date="2008" name="Nature">
        <title>The genome of the model beetle and pest Tribolium castaneum.</title>
        <authorList>
            <consortium name="Tribolium Genome Sequencing Consortium"/>
            <person name="Richards S."/>
            <person name="Gibbs R.A."/>
            <person name="Weinstock G.M."/>
            <person name="Brown S.J."/>
            <person name="Denell R."/>
            <person name="Beeman R.W."/>
            <person name="Gibbs R."/>
            <person name="Beeman R.W."/>
            <person name="Brown S.J."/>
            <person name="Bucher G."/>
            <person name="Friedrich M."/>
            <person name="Grimmelikhuijzen C.J."/>
            <person name="Klingler M."/>
            <person name="Lorenzen M."/>
            <person name="Richards S."/>
            <person name="Roth S."/>
            <person name="Schroder R."/>
            <person name="Tautz D."/>
            <person name="Zdobnov E.M."/>
            <person name="Muzny D."/>
            <person name="Gibbs R.A."/>
            <person name="Weinstock G.M."/>
            <person name="Attaway T."/>
            <person name="Bell S."/>
            <person name="Buhay C.J."/>
            <person name="Chandrabose M.N."/>
            <person name="Chavez D."/>
            <person name="Clerk-Blankenburg K.P."/>
            <person name="Cree A."/>
            <person name="Dao M."/>
            <person name="Davis C."/>
            <person name="Chacko J."/>
            <person name="Dinh H."/>
            <person name="Dugan-Rocha S."/>
            <person name="Fowler G."/>
            <person name="Garner T.T."/>
            <person name="Garnes J."/>
            <person name="Gnirke A."/>
            <person name="Hawes A."/>
            <person name="Hernandez J."/>
            <person name="Hines S."/>
            <person name="Holder M."/>
            <person name="Hume J."/>
            <person name="Jhangiani S.N."/>
            <person name="Joshi V."/>
            <person name="Khan Z.M."/>
            <person name="Jackson L."/>
            <person name="Kovar C."/>
            <person name="Kowis A."/>
            <person name="Lee S."/>
            <person name="Lewis L.R."/>
            <person name="Margolis J."/>
            <person name="Morgan M."/>
            <person name="Nazareth L.V."/>
            <person name="Nguyen N."/>
            <person name="Okwuonu G."/>
            <person name="Parker D."/>
            <person name="Richards S."/>
            <person name="Ruiz S.J."/>
            <person name="Santibanez J."/>
            <person name="Savard J."/>
            <person name="Scherer S.E."/>
            <person name="Schneider B."/>
            <person name="Sodergren E."/>
            <person name="Tautz D."/>
            <person name="Vattahil S."/>
            <person name="Villasana D."/>
            <person name="White C.S."/>
            <person name="Wright R."/>
            <person name="Park Y."/>
            <person name="Beeman R.W."/>
            <person name="Lord J."/>
            <person name="Oppert B."/>
            <person name="Lorenzen M."/>
            <person name="Brown S."/>
            <person name="Wang L."/>
            <person name="Savard J."/>
            <person name="Tautz D."/>
            <person name="Richards S."/>
            <person name="Weinstock G."/>
            <person name="Gibbs R.A."/>
            <person name="Liu Y."/>
            <person name="Worley K."/>
            <person name="Weinstock G."/>
            <person name="Elsik C.G."/>
            <person name="Reese J.T."/>
            <person name="Elhaik E."/>
            <person name="Landan G."/>
            <person name="Graur D."/>
            <person name="Arensburger P."/>
            <person name="Atkinson P."/>
            <person name="Beeman R.W."/>
            <person name="Beidler J."/>
            <person name="Brown S.J."/>
            <person name="Demuth J.P."/>
            <person name="Drury D.W."/>
            <person name="Du Y.Z."/>
            <person name="Fujiwara H."/>
            <person name="Lorenzen M."/>
            <person name="Maselli V."/>
            <person name="Osanai M."/>
            <person name="Park Y."/>
            <person name="Robertson H.M."/>
            <person name="Tu Z."/>
            <person name="Wang J.J."/>
            <person name="Wang S."/>
            <person name="Richards S."/>
            <person name="Song H."/>
            <person name="Zhang L."/>
            <person name="Sodergren E."/>
            <person name="Werner D."/>
            <person name="Stanke M."/>
            <person name="Morgenstern B."/>
            <person name="Solovyev V."/>
            <person name="Kosarev P."/>
            <person name="Brown G."/>
            <person name="Chen H.C."/>
            <person name="Ermolaeva O."/>
            <person name="Hlavina W."/>
            <person name="Kapustin Y."/>
            <person name="Kiryutin B."/>
            <person name="Kitts P."/>
            <person name="Maglott D."/>
            <person name="Pruitt K."/>
            <person name="Sapojnikov V."/>
            <person name="Souvorov A."/>
            <person name="Mackey A.J."/>
            <person name="Waterhouse R.M."/>
            <person name="Wyder S."/>
            <person name="Zdobnov E.M."/>
            <person name="Zdobnov E.M."/>
            <person name="Wyder S."/>
            <person name="Kriventseva E.V."/>
            <person name="Kadowaki T."/>
            <person name="Bork P."/>
            <person name="Aranda M."/>
            <person name="Bao R."/>
            <person name="Beermann A."/>
            <person name="Berns N."/>
            <person name="Bolognesi R."/>
            <person name="Bonneton F."/>
            <person name="Bopp D."/>
            <person name="Brown S.J."/>
            <person name="Bucher G."/>
            <person name="Butts T."/>
            <person name="Chaumot A."/>
            <person name="Denell R.E."/>
            <person name="Ferrier D.E."/>
            <person name="Friedrich M."/>
            <person name="Gordon C.M."/>
            <person name="Jindra M."/>
            <person name="Klingler M."/>
            <person name="Lan Q."/>
            <person name="Lattorff H.M."/>
            <person name="Laudet V."/>
            <person name="von Levetsow C."/>
            <person name="Liu Z."/>
            <person name="Lutz R."/>
            <person name="Lynch J.A."/>
            <person name="da Fonseca R.N."/>
            <person name="Posnien N."/>
            <person name="Reuter R."/>
            <person name="Roth S."/>
            <person name="Savard J."/>
            <person name="Schinko J.B."/>
            <person name="Schmitt C."/>
            <person name="Schoppmeier M."/>
            <person name="Schroder R."/>
            <person name="Shippy T.D."/>
            <person name="Simonnet F."/>
            <person name="Marques-Souza H."/>
            <person name="Tautz D."/>
            <person name="Tomoyasu Y."/>
            <person name="Trauner J."/>
            <person name="Van der Zee M."/>
            <person name="Vervoort M."/>
            <person name="Wittkopp N."/>
            <person name="Wimmer E.A."/>
            <person name="Yang X."/>
            <person name="Jones A.K."/>
            <person name="Sattelle D.B."/>
            <person name="Ebert P.R."/>
            <person name="Nelson D."/>
            <person name="Scott J.G."/>
            <person name="Beeman R.W."/>
            <person name="Muthukrishnan S."/>
            <person name="Kramer K.J."/>
            <person name="Arakane Y."/>
            <person name="Beeman R.W."/>
            <person name="Zhu Q."/>
            <person name="Hogenkamp D."/>
            <person name="Dixit R."/>
            <person name="Oppert B."/>
            <person name="Jiang H."/>
            <person name="Zou Z."/>
            <person name="Marshall J."/>
            <person name="Elpidina E."/>
            <person name="Vinokurov K."/>
            <person name="Oppert C."/>
            <person name="Zou Z."/>
            <person name="Evans J."/>
            <person name="Lu Z."/>
            <person name="Zhao P."/>
            <person name="Sumathipala N."/>
            <person name="Altincicek B."/>
            <person name="Vilcinskas A."/>
            <person name="Williams M."/>
            <person name="Hultmark D."/>
            <person name="Hetru C."/>
            <person name="Jiang H."/>
            <person name="Grimmelikhuijzen C.J."/>
            <person name="Hauser F."/>
            <person name="Cazzamali G."/>
            <person name="Williamson M."/>
            <person name="Park Y."/>
            <person name="Li B."/>
            <person name="Tanaka Y."/>
            <person name="Predel R."/>
            <person name="Neupert S."/>
            <person name="Schachtner J."/>
            <person name="Verleyen P."/>
            <person name="Raible F."/>
            <person name="Bork P."/>
            <person name="Friedrich M."/>
            <person name="Walden K.K."/>
            <person name="Robertson H.M."/>
            <person name="Angeli S."/>
            <person name="Foret S."/>
            <person name="Bucher G."/>
            <person name="Schuetz S."/>
            <person name="Maleszka R."/>
            <person name="Wimmer E.A."/>
            <person name="Beeman R.W."/>
            <person name="Lorenzen M."/>
            <person name="Tomoyasu Y."/>
            <person name="Miller S.C."/>
            <person name="Grossmann D."/>
            <person name="Bucher G."/>
        </authorList>
    </citation>
    <scope>NUCLEOTIDE SEQUENCE [LARGE SCALE GENOMIC DNA]</scope>
    <source>
        <strain evidence="11 12">Georgia GA2</strain>
    </source>
</reference>
<evidence type="ECO:0000256" key="7">
    <source>
        <dbReference type="ARBA" id="ARBA00023145"/>
    </source>
</evidence>
<organism evidence="11 12">
    <name type="scientific">Tribolium castaneum</name>
    <name type="common">Red flour beetle</name>
    <dbReference type="NCBI Taxonomy" id="7070"/>
    <lineage>
        <taxon>Eukaryota</taxon>
        <taxon>Metazoa</taxon>
        <taxon>Ecdysozoa</taxon>
        <taxon>Arthropoda</taxon>
        <taxon>Hexapoda</taxon>
        <taxon>Insecta</taxon>
        <taxon>Pterygota</taxon>
        <taxon>Neoptera</taxon>
        <taxon>Endopterygota</taxon>
        <taxon>Coleoptera</taxon>
        <taxon>Polyphaga</taxon>
        <taxon>Cucujiformia</taxon>
        <taxon>Tenebrionidae</taxon>
        <taxon>Tenebrionidae incertae sedis</taxon>
        <taxon>Tribolium</taxon>
    </lineage>
</organism>
<dbReference type="STRING" id="7070.D6WMV2"/>
<gene>
    <name evidence="11" type="primary">AUGUSTUS-3.0.2_10927</name>
    <name evidence="11" type="ORF">TcasGA2_TC010927</name>
</gene>
<evidence type="ECO:0000256" key="5">
    <source>
        <dbReference type="ARBA" id="ARBA00022801"/>
    </source>
</evidence>
<dbReference type="InterPro" id="IPR043504">
    <property type="entry name" value="Peptidase_S1_PA_chymotrypsin"/>
</dbReference>
<keyword evidence="3 11" id="KW-0645">Protease</keyword>
<dbReference type="CDD" id="cd00190">
    <property type="entry name" value="Tryp_SPc"/>
    <property type="match status" value="1"/>
</dbReference>
<protein>
    <submittedName>
        <fullName evidence="11">Serine protease H110</fullName>
    </submittedName>
</protein>
<evidence type="ECO:0000256" key="3">
    <source>
        <dbReference type="ARBA" id="ARBA00022670"/>
    </source>
</evidence>
<sequence length="265" mass="28391">MKFLAVLLLCVASIWAKQTPALMKPSTGVGIIGGKTANAGQFPFMAAITVQTGTSTFFCGGALISNEWILTSAHCVYNAITLTIRLGSIKLTGSDPNRVTLATSHVVPHPEFDETTSKNDIGLVKLRLPVELTDYIQPIALPSGKLSNSANPTALGWGQTSDEDSELAPELQFVNLAVISNQECKMIFGNQITDEMVCVDGNYNEGTCLGDTGSPLVVRLIGGKDLQHHGIASFYSGNGCESTDPSGFTRTYAYIDWIRNVTEIK</sequence>
<feature type="domain" description="Peptidase S1" evidence="10">
    <location>
        <begin position="31"/>
        <end position="263"/>
    </location>
</feature>
<dbReference type="GO" id="GO:0005615">
    <property type="term" value="C:extracellular space"/>
    <property type="evidence" value="ECO:0000318"/>
    <property type="project" value="GO_Central"/>
</dbReference>
<dbReference type="FunFam" id="2.40.10.10:FF:000146">
    <property type="entry name" value="Serine protease 53"/>
    <property type="match status" value="1"/>
</dbReference>
<evidence type="ECO:0000256" key="2">
    <source>
        <dbReference type="ARBA" id="ARBA00022525"/>
    </source>
</evidence>
<dbReference type="InParanoid" id="D6WMV2"/>
<evidence type="ECO:0000313" key="12">
    <source>
        <dbReference type="Proteomes" id="UP000007266"/>
    </source>
</evidence>
<dbReference type="OrthoDB" id="5597713at2759"/>
<dbReference type="AlphaFoldDB" id="D6WMV2"/>
<dbReference type="InterPro" id="IPR001254">
    <property type="entry name" value="Trypsin_dom"/>
</dbReference>
<proteinExistence type="predicted"/>
<dbReference type="SUPFAM" id="SSF50494">
    <property type="entry name" value="Trypsin-like serine proteases"/>
    <property type="match status" value="1"/>
</dbReference>
<dbReference type="Gene3D" id="2.40.10.10">
    <property type="entry name" value="Trypsin-like serine proteases"/>
    <property type="match status" value="2"/>
</dbReference>
<accession>D6WMV2</accession>
<evidence type="ECO:0000256" key="6">
    <source>
        <dbReference type="ARBA" id="ARBA00022825"/>
    </source>
</evidence>
<dbReference type="Proteomes" id="UP000007266">
    <property type="component" value="Linkage group 5"/>
</dbReference>
<evidence type="ECO:0000259" key="10">
    <source>
        <dbReference type="PROSITE" id="PS50240"/>
    </source>
</evidence>
<dbReference type="eggNOG" id="KOG3627">
    <property type="taxonomic scope" value="Eukaryota"/>
</dbReference>
<keyword evidence="8" id="KW-1015">Disulfide bond</keyword>
<dbReference type="GO" id="GO:0004252">
    <property type="term" value="F:serine-type endopeptidase activity"/>
    <property type="evidence" value="ECO:0007669"/>
    <property type="project" value="InterPro"/>
</dbReference>
<dbReference type="HOGENOM" id="CLU_006842_0_4_1"/>
<dbReference type="OMA" id="ENFECAN"/>
<evidence type="ECO:0000313" key="11">
    <source>
        <dbReference type="EMBL" id="EFA04547.1"/>
    </source>
</evidence>
<dbReference type="Pfam" id="PF00089">
    <property type="entry name" value="Trypsin"/>
    <property type="match status" value="1"/>
</dbReference>
<dbReference type="PANTHER" id="PTHR24260">
    <property type="match status" value="1"/>
</dbReference>
<dbReference type="InterPro" id="IPR051333">
    <property type="entry name" value="CLIP_Serine_Protease"/>
</dbReference>
<dbReference type="GO" id="GO:0006508">
    <property type="term" value="P:proteolysis"/>
    <property type="evidence" value="ECO:0007669"/>
    <property type="project" value="UniProtKB-KW"/>
</dbReference>
<dbReference type="PhylomeDB" id="D6WMV2"/>
<keyword evidence="2" id="KW-0964">Secreted</keyword>
<dbReference type="InterPro" id="IPR001314">
    <property type="entry name" value="Peptidase_S1A"/>
</dbReference>
<dbReference type="PROSITE" id="PS50240">
    <property type="entry name" value="TRYPSIN_DOM"/>
    <property type="match status" value="1"/>
</dbReference>
<name>D6WMV2_TRICA</name>
<keyword evidence="7" id="KW-0865">Zymogen</keyword>
<dbReference type="EMBL" id="KQ971342">
    <property type="protein sequence ID" value="EFA04547.1"/>
    <property type="molecule type" value="Genomic_DNA"/>
</dbReference>
<dbReference type="PANTHER" id="PTHR24260:SF136">
    <property type="entry name" value="GH08193P-RELATED"/>
    <property type="match status" value="1"/>
</dbReference>
<comment type="subcellular location">
    <subcellularLocation>
        <location evidence="1">Secreted</location>
    </subcellularLocation>
</comment>
<evidence type="ECO:0000256" key="4">
    <source>
        <dbReference type="ARBA" id="ARBA00022729"/>
    </source>
</evidence>
<keyword evidence="12" id="KW-1185">Reference proteome</keyword>
<keyword evidence="4 9" id="KW-0732">Signal</keyword>
<dbReference type="GO" id="GO:0045087">
    <property type="term" value="P:innate immune response"/>
    <property type="evidence" value="ECO:0000318"/>
    <property type="project" value="GO_Central"/>
</dbReference>
<feature type="chain" id="PRO_5003089946" evidence="9">
    <location>
        <begin position="17"/>
        <end position="265"/>
    </location>
</feature>
<dbReference type="MEROPS" id="S01.478"/>
<evidence type="ECO:0000256" key="8">
    <source>
        <dbReference type="ARBA" id="ARBA00023157"/>
    </source>
</evidence>